<dbReference type="EMBL" id="PZQS01000003">
    <property type="protein sequence ID" value="PVD34958.1"/>
    <property type="molecule type" value="Genomic_DNA"/>
</dbReference>
<evidence type="ECO:0000313" key="3">
    <source>
        <dbReference type="Proteomes" id="UP000245119"/>
    </source>
</evidence>
<evidence type="ECO:0000313" key="2">
    <source>
        <dbReference type="EMBL" id="PVD34958.1"/>
    </source>
</evidence>
<feature type="region of interest" description="Disordered" evidence="1">
    <location>
        <begin position="1"/>
        <end position="29"/>
    </location>
</feature>
<dbReference type="Proteomes" id="UP000245119">
    <property type="component" value="Linkage Group LG3"/>
</dbReference>
<comment type="caution">
    <text evidence="2">The sequence shown here is derived from an EMBL/GenBank/DDBJ whole genome shotgun (WGS) entry which is preliminary data.</text>
</comment>
<accession>A0A2T7PNI8</accession>
<dbReference type="AlphaFoldDB" id="A0A2T7PNI8"/>
<keyword evidence="3" id="KW-1185">Reference proteome</keyword>
<feature type="region of interest" description="Disordered" evidence="1">
    <location>
        <begin position="93"/>
        <end position="112"/>
    </location>
</feature>
<evidence type="ECO:0000256" key="1">
    <source>
        <dbReference type="SAM" id="MobiDB-lite"/>
    </source>
</evidence>
<sequence length="141" mass="15222">MFSTTKSAGGCKHPSAFNCSPPQHRRVGGGEEQLPALQQFSERTSAEATELLSLTSDINLAQSHAVMRLRSAGCVDDRLHKQLTLPLKGNRKEMENGKEVKENKLDRDGSGCHQVDECKAGVGVIGPQAAPPTRHITPPLQ</sequence>
<gene>
    <name evidence="2" type="ORF">C0Q70_06239</name>
</gene>
<reference evidence="2 3" key="1">
    <citation type="submission" date="2018-04" db="EMBL/GenBank/DDBJ databases">
        <title>The genome of golden apple snail Pomacea canaliculata provides insight into stress tolerance and invasive adaptation.</title>
        <authorList>
            <person name="Liu C."/>
            <person name="Liu B."/>
            <person name="Ren Y."/>
            <person name="Zhang Y."/>
            <person name="Wang H."/>
            <person name="Li S."/>
            <person name="Jiang F."/>
            <person name="Yin L."/>
            <person name="Zhang G."/>
            <person name="Qian W."/>
            <person name="Fan W."/>
        </authorList>
    </citation>
    <scope>NUCLEOTIDE SEQUENCE [LARGE SCALE GENOMIC DNA]</scope>
    <source>
        <strain evidence="2">SZHN2017</strain>
        <tissue evidence="2">Muscle</tissue>
    </source>
</reference>
<proteinExistence type="predicted"/>
<organism evidence="2 3">
    <name type="scientific">Pomacea canaliculata</name>
    <name type="common">Golden apple snail</name>
    <dbReference type="NCBI Taxonomy" id="400727"/>
    <lineage>
        <taxon>Eukaryota</taxon>
        <taxon>Metazoa</taxon>
        <taxon>Spiralia</taxon>
        <taxon>Lophotrochozoa</taxon>
        <taxon>Mollusca</taxon>
        <taxon>Gastropoda</taxon>
        <taxon>Caenogastropoda</taxon>
        <taxon>Architaenioglossa</taxon>
        <taxon>Ampullarioidea</taxon>
        <taxon>Ampullariidae</taxon>
        <taxon>Pomacea</taxon>
    </lineage>
</organism>
<protein>
    <submittedName>
        <fullName evidence="2">Uncharacterized protein</fullName>
    </submittedName>
</protein>
<name>A0A2T7PNI8_POMCA</name>